<evidence type="ECO:0000313" key="1">
    <source>
        <dbReference type="EMBL" id="KKL75569.1"/>
    </source>
</evidence>
<reference evidence="1" key="1">
    <citation type="journal article" date="2015" name="Nature">
        <title>Complex archaea that bridge the gap between prokaryotes and eukaryotes.</title>
        <authorList>
            <person name="Spang A."/>
            <person name="Saw J.H."/>
            <person name="Jorgensen S.L."/>
            <person name="Zaremba-Niedzwiedzka K."/>
            <person name="Martijn J."/>
            <person name="Lind A.E."/>
            <person name="van Eijk R."/>
            <person name="Schleper C."/>
            <person name="Guy L."/>
            <person name="Ettema T.J."/>
        </authorList>
    </citation>
    <scope>NUCLEOTIDE SEQUENCE</scope>
</reference>
<organism evidence="1">
    <name type="scientific">marine sediment metagenome</name>
    <dbReference type="NCBI Taxonomy" id="412755"/>
    <lineage>
        <taxon>unclassified sequences</taxon>
        <taxon>metagenomes</taxon>
        <taxon>ecological metagenomes</taxon>
    </lineage>
</organism>
<sequence length="394" mass="40527">MSVNITFDGQSYIVPETGEVGWGGNTTSYLVAIAAGCLQKTGGSFTLSAETDFGASFGLASIYYSSRTPDHSSAGILRLANNSDSVNWRNAANSADLSLAVNASNQLTFDGVPLAVSGGGTVNPGLTSFIAYYPANGTTVDDQTLLALTNIAGANPRVELRGVAPVGAGQRGPLFDYYAVTTNPSTQTIVAQTAGVKENTADTDTKGLYRISVDDGTGLVSRLTIGSNGLLTINVVDGIAAVNAAAFSQIKILQIVKAESESASSSTSATFTDTGLTASITPSNVNSTILVFVAQATSSQTTSGQSVAAGSLRVLRDAVVVNTASNQWGHSFGANTQIDALRCTTSMLESDSPASTSALTYKTQFARVSGSDGTVYVQQNSSRSTIILMEVNGL</sequence>
<comment type="caution">
    <text evidence="1">The sequence shown here is derived from an EMBL/GenBank/DDBJ whole genome shotgun (WGS) entry which is preliminary data.</text>
</comment>
<name>A0A0F9END7_9ZZZZ</name>
<proteinExistence type="predicted"/>
<protein>
    <submittedName>
        <fullName evidence="1">Uncharacterized protein</fullName>
    </submittedName>
</protein>
<dbReference type="EMBL" id="LAZR01024313">
    <property type="protein sequence ID" value="KKL75569.1"/>
    <property type="molecule type" value="Genomic_DNA"/>
</dbReference>
<gene>
    <name evidence="1" type="ORF">LCGC14_2053580</name>
</gene>
<dbReference type="AlphaFoldDB" id="A0A0F9END7"/>
<accession>A0A0F9END7</accession>